<sequence>MKRLYPDVTSYNDGFIDVGSGHSLYFEQSGNPDGIPVLFIHGGPGAGLPPNYKSFFDSNKYRIIGYEQRGCGRSTPLAEISNNDTWLNVDDIEMLRSHLGVPEMLLFGGSWGSTLALLYALKYTEHVSGLILRGVFLARQQDREWFLSPQGCAAQLFPEHYRKFTKDIPPPVTANAVCEYYSAQLSSSNEVLKHAALRRWYQWEERLSRLSLPPGVGEASCHYPMNLVTCLATLECHFLSNKCFISENYIIDNIEKINHIPGTIVHGRYDMICKTEAAETLHKAWEQSELQIVPDAGHSTSEPSIAYALCRATRDMSRFLKEQTQ</sequence>
<protein>
    <recommendedName>
        <fullName evidence="5 11">Proline iminopeptidase</fullName>
        <shortName evidence="11">PIP</shortName>
        <ecNumber evidence="4 11">3.4.11.5</ecNumber>
    </recommendedName>
    <alternativeName>
        <fullName evidence="10 11">Prolyl aminopeptidase</fullName>
    </alternativeName>
</protein>
<feature type="active site" description="Proton donor" evidence="12">
    <location>
        <position position="298"/>
    </location>
</feature>
<dbReference type="GO" id="GO:0004177">
    <property type="term" value="F:aminopeptidase activity"/>
    <property type="evidence" value="ECO:0007669"/>
    <property type="project" value="UniProtKB-UniRule"/>
</dbReference>
<organism evidence="15 16">
    <name type="scientific">Alteromonas hispanica</name>
    <dbReference type="NCBI Taxonomy" id="315421"/>
    <lineage>
        <taxon>Bacteria</taxon>
        <taxon>Pseudomonadati</taxon>
        <taxon>Pseudomonadota</taxon>
        <taxon>Gammaproteobacteria</taxon>
        <taxon>Alteromonadales</taxon>
        <taxon>Alteromonadaceae</taxon>
        <taxon>Alteromonas/Salinimonas group</taxon>
        <taxon>Alteromonas</taxon>
    </lineage>
</organism>
<dbReference type="PANTHER" id="PTHR43722:SF1">
    <property type="entry name" value="PROLINE IMINOPEPTIDASE"/>
    <property type="match status" value="1"/>
</dbReference>
<evidence type="ECO:0000256" key="2">
    <source>
        <dbReference type="ARBA" id="ARBA00004496"/>
    </source>
</evidence>
<dbReference type="GO" id="GO:0005737">
    <property type="term" value="C:cytoplasm"/>
    <property type="evidence" value="ECO:0007669"/>
    <property type="project" value="UniProtKB-SubCell"/>
</dbReference>
<dbReference type="SUPFAM" id="SSF53474">
    <property type="entry name" value="alpha/beta-Hydrolases"/>
    <property type="match status" value="1"/>
</dbReference>
<keyword evidence="9 11" id="KW-0378">Hydrolase</keyword>
<keyword evidence="8 11" id="KW-0645">Protease</keyword>
<evidence type="ECO:0000256" key="4">
    <source>
        <dbReference type="ARBA" id="ARBA00012568"/>
    </source>
</evidence>
<name>A0A6L9MSU3_9ALTE</name>
<dbReference type="PANTHER" id="PTHR43722">
    <property type="entry name" value="PROLINE IMINOPEPTIDASE"/>
    <property type="match status" value="1"/>
</dbReference>
<evidence type="ECO:0000313" key="15">
    <source>
        <dbReference type="EMBL" id="NDW21025.1"/>
    </source>
</evidence>
<dbReference type="PRINTS" id="PR00793">
    <property type="entry name" value="PROAMNOPTASE"/>
</dbReference>
<reference evidence="15 16" key="1">
    <citation type="submission" date="2020-01" db="EMBL/GenBank/DDBJ databases">
        <title>Genomes of bacteria type strains.</title>
        <authorList>
            <person name="Chen J."/>
            <person name="Zhu S."/>
            <person name="Yang J."/>
        </authorList>
    </citation>
    <scope>NUCLEOTIDE SEQUENCE [LARGE SCALE GENOMIC DNA]</scope>
    <source>
        <strain evidence="15 16">LMG 22958</strain>
    </source>
</reference>
<evidence type="ECO:0000256" key="6">
    <source>
        <dbReference type="ARBA" id="ARBA00022438"/>
    </source>
</evidence>
<evidence type="ECO:0000256" key="5">
    <source>
        <dbReference type="ARBA" id="ARBA00021843"/>
    </source>
</evidence>
<feature type="active site" description="Nucleophile" evidence="12">
    <location>
        <position position="110"/>
    </location>
</feature>
<evidence type="ECO:0000256" key="10">
    <source>
        <dbReference type="ARBA" id="ARBA00029605"/>
    </source>
</evidence>
<evidence type="ECO:0000256" key="9">
    <source>
        <dbReference type="ARBA" id="ARBA00022801"/>
    </source>
</evidence>
<evidence type="ECO:0000256" key="12">
    <source>
        <dbReference type="PIRSR" id="PIRSR006431-1"/>
    </source>
</evidence>
<comment type="subcellular location">
    <subcellularLocation>
        <location evidence="2 11">Cytoplasm</location>
    </subcellularLocation>
</comment>
<feature type="domain" description="AB hydrolase-1" evidence="14">
    <location>
        <begin position="36"/>
        <end position="300"/>
    </location>
</feature>
<feature type="active site" evidence="12">
    <location>
        <position position="270"/>
    </location>
</feature>
<dbReference type="EC" id="3.4.11.5" evidence="4 11"/>
<evidence type="ECO:0000256" key="1">
    <source>
        <dbReference type="ARBA" id="ARBA00001585"/>
    </source>
</evidence>
<evidence type="ECO:0000256" key="13">
    <source>
        <dbReference type="RuleBase" id="RU003421"/>
    </source>
</evidence>
<dbReference type="RefSeq" id="WP_163110809.1">
    <property type="nucleotide sequence ID" value="NZ_JAAAWP010000003.1"/>
</dbReference>
<dbReference type="InterPro" id="IPR000073">
    <property type="entry name" value="AB_hydrolase_1"/>
</dbReference>
<evidence type="ECO:0000259" key="14">
    <source>
        <dbReference type="Pfam" id="PF00561"/>
    </source>
</evidence>
<dbReference type="Proteomes" id="UP000478837">
    <property type="component" value="Unassembled WGS sequence"/>
</dbReference>
<keyword evidence="16" id="KW-1185">Reference proteome</keyword>
<evidence type="ECO:0000256" key="7">
    <source>
        <dbReference type="ARBA" id="ARBA00022490"/>
    </source>
</evidence>
<keyword evidence="7 11" id="KW-0963">Cytoplasm</keyword>
<dbReference type="AlphaFoldDB" id="A0A6L9MSU3"/>
<evidence type="ECO:0000256" key="11">
    <source>
        <dbReference type="PIRNR" id="PIRNR006431"/>
    </source>
</evidence>
<dbReference type="Pfam" id="PF00561">
    <property type="entry name" value="Abhydrolase_1"/>
    <property type="match status" value="1"/>
</dbReference>
<dbReference type="EMBL" id="JAAAWP010000003">
    <property type="protein sequence ID" value="NDW21025.1"/>
    <property type="molecule type" value="Genomic_DNA"/>
</dbReference>
<dbReference type="Gene3D" id="3.40.50.1820">
    <property type="entry name" value="alpha/beta hydrolase"/>
    <property type="match status" value="1"/>
</dbReference>
<gene>
    <name evidence="15" type="primary">pip</name>
    <name evidence="15" type="ORF">GTW09_05800</name>
</gene>
<dbReference type="NCBIfam" id="TIGR01249">
    <property type="entry name" value="pro_imino_pep_1"/>
    <property type="match status" value="1"/>
</dbReference>
<evidence type="ECO:0000256" key="3">
    <source>
        <dbReference type="ARBA" id="ARBA00010088"/>
    </source>
</evidence>
<accession>A0A6L9MSU3</accession>
<evidence type="ECO:0000256" key="8">
    <source>
        <dbReference type="ARBA" id="ARBA00022670"/>
    </source>
</evidence>
<dbReference type="GO" id="GO:0006508">
    <property type="term" value="P:proteolysis"/>
    <property type="evidence" value="ECO:0007669"/>
    <property type="project" value="UniProtKB-KW"/>
</dbReference>
<keyword evidence="6 11" id="KW-0031">Aminopeptidase</keyword>
<evidence type="ECO:0000313" key="16">
    <source>
        <dbReference type="Proteomes" id="UP000478837"/>
    </source>
</evidence>
<dbReference type="InterPro" id="IPR005944">
    <property type="entry name" value="Pro_iminopeptidase"/>
</dbReference>
<comment type="catalytic activity">
    <reaction evidence="1 11 13">
        <text>Release of N-terminal proline from a peptide.</text>
        <dbReference type="EC" id="3.4.11.5"/>
    </reaction>
</comment>
<comment type="caution">
    <text evidence="15">The sequence shown here is derived from an EMBL/GenBank/DDBJ whole genome shotgun (WGS) entry which is preliminary data.</text>
</comment>
<dbReference type="InterPro" id="IPR002410">
    <property type="entry name" value="Peptidase_S33"/>
</dbReference>
<comment type="similarity">
    <text evidence="3 11 13">Belongs to the peptidase S33 family.</text>
</comment>
<proteinExistence type="inferred from homology"/>
<dbReference type="PIRSF" id="PIRSF006431">
    <property type="entry name" value="Pept_S33"/>
    <property type="match status" value="1"/>
</dbReference>
<dbReference type="InterPro" id="IPR029058">
    <property type="entry name" value="AB_hydrolase_fold"/>
</dbReference>